<dbReference type="EnsemblMetazoa" id="XM_014398361.1">
    <property type="protein sequence ID" value="XP_014253847.1"/>
    <property type="gene ID" value="LOC106669092"/>
</dbReference>
<dbReference type="CDD" id="cd23992">
    <property type="entry name" value="PBP_GOBP"/>
    <property type="match status" value="1"/>
</dbReference>
<dbReference type="Gene3D" id="1.10.238.20">
    <property type="entry name" value="Pheromone/general odorant binding protein domain"/>
    <property type="match status" value="1"/>
</dbReference>
<accession>A0A8I6RY75</accession>
<dbReference type="OrthoDB" id="6610259at2759"/>
<dbReference type="InterPro" id="IPR036728">
    <property type="entry name" value="PBP_GOBP_sf"/>
</dbReference>
<feature type="signal peptide" evidence="1">
    <location>
        <begin position="1"/>
        <end position="18"/>
    </location>
</feature>
<dbReference type="AlphaFoldDB" id="A0A8I6RY75"/>
<sequence>MANHMTILILFAVGIASSTQFDIKAATDAEFNAFRVTAAEECRVENHVAKGEWEKLAANRHMPHDKNLSCMAACFMEKFKSLNTDGTLNWEQIELWNKKEHGELGVQYLKICRPKVDETAERCELARALVDCYFVEGEKLGLFNKP</sequence>
<dbReference type="GeneID" id="106669092"/>
<evidence type="ECO:0000313" key="3">
    <source>
        <dbReference type="Proteomes" id="UP000494040"/>
    </source>
</evidence>
<dbReference type="Pfam" id="PF01395">
    <property type="entry name" value="PBP_GOBP"/>
    <property type="match status" value="1"/>
</dbReference>
<protein>
    <recommendedName>
        <fullName evidence="4">Odorant binding protein</fullName>
    </recommendedName>
</protein>
<name>A0A8I6RY75_CIMLE</name>
<evidence type="ECO:0000313" key="2">
    <source>
        <dbReference type="EnsemblMetazoa" id="XP_014253847.1"/>
    </source>
</evidence>
<dbReference type="KEGG" id="clec:106669092"/>
<keyword evidence="1" id="KW-0732">Signal</keyword>
<dbReference type="Proteomes" id="UP000494040">
    <property type="component" value="Unassembled WGS sequence"/>
</dbReference>
<proteinExistence type="predicted"/>
<evidence type="ECO:0008006" key="4">
    <source>
        <dbReference type="Google" id="ProtNLM"/>
    </source>
</evidence>
<dbReference type="InterPro" id="IPR006170">
    <property type="entry name" value="PBP/GOBP"/>
</dbReference>
<dbReference type="GO" id="GO:0005549">
    <property type="term" value="F:odorant binding"/>
    <property type="evidence" value="ECO:0007669"/>
    <property type="project" value="InterPro"/>
</dbReference>
<keyword evidence="3" id="KW-1185">Reference proteome</keyword>
<reference evidence="2" key="1">
    <citation type="submission" date="2022-01" db="UniProtKB">
        <authorList>
            <consortium name="EnsemblMetazoa"/>
        </authorList>
    </citation>
    <scope>IDENTIFICATION</scope>
</reference>
<dbReference type="RefSeq" id="XP_014253847.1">
    <property type="nucleotide sequence ID" value="XM_014398361.1"/>
</dbReference>
<evidence type="ECO:0000256" key="1">
    <source>
        <dbReference type="SAM" id="SignalP"/>
    </source>
</evidence>
<dbReference type="SUPFAM" id="SSF47565">
    <property type="entry name" value="Insect pheromone/odorant-binding proteins"/>
    <property type="match status" value="1"/>
</dbReference>
<feature type="chain" id="PRO_5035160591" description="Odorant binding protein" evidence="1">
    <location>
        <begin position="19"/>
        <end position="146"/>
    </location>
</feature>
<organism evidence="2 3">
    <name type="scientific">Cimex lectularius</name>
    <name type="common">Bed bug</name>
    <name type="synonym">Acanthia lectularia</name>
    <dbReference type="NCBI Taxonomy" id="79782"/>
    <lineage>
        <taxon>Eukaryota</taxon>
        <taxon>Metazoa</taxon>
        <taxon>Ecdysozoa</taxon>
        <taxon>Arthropoda</taxon>
        <taxon>Hexapoda</taxon>
        <taxon>Insecta</taxon>
        <taxon>Pterygota</taxon>
        <taxon>Neoptera</taxon>
        <taxon>Paraneoptera</taxon>
        <taxon>Hemiptera</taxon>
        <taxon>Heteroptera</taxon>
        <taxon>Panheteroptera</taxon>
        <taxon>Cimicomorpha</taxon>
        <taxon>Cimicidae</taxon>
        <taxon>Cimex</taxon>
    </lineage>
</organism>